<evidence type="ECO:0000313" key="2">
    <source>
        <dbReference type="Proteomes" id="UP000037696"/>
    </source>
</evidence>
<gene>
    <name evidence="1" type="ORF">ACN38_g5178</name>
</gene>
<accession>A0A0M8PAR6</accession>
<dbReference type="AlphaFoldDB" id="A0A0M8PAR6"/>
<evidence type="ECO:0000313" key="1">
    <source>
        <dbReference type="EMBL" id="KOS43890.1"/>
    </source>
</evidence>
<keyword evidence="2" id="KW-1185">Reference proteome</keyword>
<evidence type="ECO:0008006" key="3">
    <source>
        <dbReference type="Google" id="ProtNLM"/>
    </source>
</evidence>
<proteinExistence type="predicted"/>
<comment type="caution">
    <text evidence="1">The sequence shown here is derived from an EMBL/GenBank/DDBJ whole genome shotgun (WGS) entry which is preliminary data.</text>
</comment>
<dbReference type="OrthoDB" id="4422269at2759"/>
<dbReference type="EMBL" id="LHQQ01000071">
    <property type="protein sequence ID" value="KOS43890.1"/>
    <property type="molecule type" value="Genomic_DNA"/>
</dbReference>
<protein>
    <recommendedName>
        <fullName evidence="3">F-box domain-containing protein</fullName>
    </recommendedName>
</protein>
<dbReference type="Proteomes" id="UP000037696">
    <property type="component" value="Unassembled WGS sequence"/>
</dbReference>
<name>A0A0M8PAR6_9EURO</name>
<organism evidence="1 2">
    <name type="scientific">Penicillium nordicum</name>
    <dbReference type="NCBI Taxonomy" id="229535"/>
    <lineage>
        <taxon>Eukaryota</taxon>
        <taxon>Fungi</taxon>
        <taxon>Dikarya</taxon>
        <taxon>Ascomycota</taxon>
        <taxon>Pezizomycotina</taxon>
        <taxon>Eurotiomycetes</taxon>
        <taxon>Eurotiomycetidae</taxon>
        <taxon>Eurotiales</taxon>
        <taxon>Aspergillaceae</taxon>
        <taxon>Penicillium</taxon>
    </lineage>
</organism>
<sequence>MAFFLPMVFIPLIYPRPPTPKTDFQSLPAEIKLLIIKQLDLDSFTLSRVAACNRELYHMGMPTLYGNVSLGAPRHYRPWPRFGFPADRRSIERFLLTILRNPDIARFVKSLDLTDLHDLCYEDRQSRIQPGRRDLGLQRLHPRDHGMIMTAGMNLPLYLALKVLLRRALEPKVPRSDALLAVLLGYLPSLQRLEISMEHEGPYTNPQVANWNLVERVLVGIAGARPIHTDGNGFLAFSTPILPKLTHLKAEIKGDVPSADIDWLMVLLQIPTLTHVFGTKWTNAVRWLRPGFVNTDRLVHLELRECTFDCQSLERLFKQTHKLQTFIYERGWTKWAGWSVKASEMTHALQHTSKTLTCLELSFNRCDRRIKEELYLQPLDLSRLVHLKRLRLSAGYFVQTKEKMARFKGRYRSLYDEDGVYNSAKPLHHLLPKSLEELHIFQIHDDLEFILMSDKLCESLRTSTMPILSEFPLKRLNEIIIEAPFEDRGAFVFEALSNATNQVGVKLTTIENSADYIRSWVTGKAKETCPEKKIDWGFDGEIQWAHPFTQRADSHFRWMFY</sequence>
<dbReference type="STRING" id="229535.A0A0M8PAR6"/>
<reference evidence="1 2" key="1">
    <citation type="submission" date="2015-08" db="EMBL/GenBank/DDBJ databases">
        <title>Genome sequencing of Penicillium nordicum.</title>
        <authorList>
            <person name="Nguyen H.D."/>
            <person name="Seifert K.A."/>
        </authorList>
    </citation>
    <scope>NUCLEOTIDE SEQUENCE [LARGE SCALE GENOMIC DNA]</scope>
    <source>
        <strain evidence="1 2">DAOMC 185683</strain>
    </source>
</reference>